<dbReference type="Proteomes" id="UP000278609">
    <property type="component" value="Unassembled WGS sequence"/>
</dbReference>
<accession>A0A3P1XWK1</accession>
<feature type="transmembrane region" description="Helical" evidence="1">
    <location>
        <begin position="90"/>
        <end position="110"/>
    </location>
</feature>
<dbReference type="EMBL" id="RQYS01000004">
    <property type="protein sequence ID" value="RRD62875.1"/>
    <property type="molecule type" value="Genomic_DNA"/>
</dbReference>
<dbReference type="AlphaFoldDB" id="A0A3P1XWK1"/>
<protein>
    <submittedName>
        <fullName evidence="2">Uncharacterized protein</fullName>
    </submittedName>
</protein>
<dbReference type="RefSeq" id="WP_124750489.1">
    <property type="nucleotide sequence ID" value="NZ_RQYS01000004.1"/>
</dbReference>
<keyword evidence="1" id="KW-0472">Membrane</keyword>
<dbReference type="OrthoDB" id="1040322at2"/>
<comment type="caution">
    <text evidence="2">The sequence shown here is derived from an EMBL/GenBank/DDBJ whole genome shotgun (WGS) entry which is preliminary data.</text>
</comment>
<gene>
    <name evidence="2" type="ORF">EII40_01385</name>
</gene>
<reference evidence="2 3" key="1">
    <citation type="submission" date="2018-11" db="EMBL/GenBank/DDBJ databases">
        <title>Genomes From Bacteria Associated with the Canine Oral Cavity: a Test Case for Automated Genome-Based Taxonomic Assignment.</title>
        <authorList>
            <person name="Coil D.A."/>
            <person name="Jospin G."/>
            <person name="Darling A.E."/>
            <person name="Wallis C."/>
            <person name="Davis I.J."/>
            <person name="Harris S."/>
            <person name="Eisen J.A."/>
            <person name="Holcombe L.J."/>
            <person name="O'Flynn C."/>
        </authorList>
    </citation>
    <scope>NUCLEOTIDE SEQUENCE [LARGE SCALE GENOMIC DNA]</scope>
    <source>
        <strain evidence="2 3">OH2617_COT-023</strain>
    </source>
</reference>
<evidence type="ECO:0000313" key="2">
    <source>
        <dbReference type="EMBL" id="RRD62875.1"/>
    </source>
</evidence>
<name>A0A3P1XWK1_TANFO</name>
<proteinExistence type="predicted"/>
<keyword evidence="1" id="KW-0812">Transmembrane</keyword>
<organism evidence="2 3">
    <name type="scientific">Tannerella forsythia</name>
    <name type="common">Bacteroides forsythus</name>
    <dbReference type="NCBI Taxonomy" id="28112"/>
    <lineage>
        <taxon>Bacteria</taxon>
        <taxon>Pseudomonadati</taxon>
        <taxon>Bacteroidota</taxon>
        <taxon>Bacteroidia</taxon>
        <taxon>Bacteroidales</taxon>
        <taxon>Tannerellaceae</taxon>
        <taxon>Tannerella</taxon>
    </lineage>
</organism>
<sequence length="172" mass="19536">MGDRKDIKELLAAFYAGTTTREEEARLKGFFDEADLPERWQADRDIFRALYDPDHLTLPEGLSDRLEQALDRHIETSHRSRKQPSKIRRLYVAIGSVAAATLLCVALFFIGEHRQSVPVTADTFTDPHEAELVATEALALVSMHLNKGMSPFEKARKNMDKTNEVLEKLNLK</sequence>
<keyword evidence="1" id="KW-1133">Transmembrane helix</keyword>
<evidence type="ECO:0000256" key="1">
    <source>
        <dbReference type="SAM" id="Phobius"/>
    </source>
</evidence>
<evidence type="ECO:0000313" key="3">
    <source>
        <dbReference type="Proteomes" id="UP000278609"/>
    </source>
</evidence>